<comment type="caution">
    <text evidence="3">The sequence shown here is derived from an EMBL/GenBank/DDBJ whole genome shotgun (WGS) entry which is preliminary data.</text>
</comment>
<dbReference type="EC" id="2.4.-.-" evidence="3"/>
<name>A0ABD5RFC9_9EURY</name>
<gene>
    <name evidence="3" type="ORF">ACFPJ5_16740</name>
</gene>
<dbReference type="Pfam" id="PF13439">
    <property type="entry name" value="Glyco_transf_4"/>
    <property type="match status" value="1"/>
</dbReference>
<organism evidence="3 4">
    <name type="scientific">Salinirubrum litoreum</name>
    <dbReference type="NCBI Taxonomy" id="1126234"/>
    <lineage>
        <taxon>Archaea</taxon>
        <taxon>Methanobacteriati</taxon>
        <taxon>Methanobacteriota</taxon>
        <taxon>Stenosarchaea group</taxon>
        <taxon>Halobacteria</taxon>
        <taxon>Halobacteriales</taxon>
        <taxon>Haloferacaceae</taxon>
        <taxon>Salinirubrum</taxon>
    </lineage>
</organism>
<dbReference type="Gene3D" id="3.40.50.2000">
    <property type="entry name" value="Glycogen Phosphorylase B"/>
    <property type="match status" value="2"/>
</dbReference>
<dbReference type="Proteomes" id="UP001596201">
    <property type="component" value="Unassembled WGS sequence"/>
</dbReference>
<dbReference type="CDD" id="cd03801">
    <property type="entry name" value="GT4_PimA-like"/>
    <property type="match status" value="1"/>
</dbReference>
<dbReference type="RefSeq" id="WP_227230847.1">
    <property type="nucleotide sequence ID" value="NZ_JAJCVJ010000002.1"/>
</dbReference>
<evidence type="ECO:0000313" key="4">
    <source>
        <dbReference type="Proteomes" id="UP001596201"/>
    </source>
</evidence>
<dbReference type="InterPro" id="IPR050194">
    <property type="entry name" value="Glycosyltransferase_grp1"/>
</dbReference>
<dbReference type="GO" id="GO:0016757">
    <property type="term" value="F:glycosyltransferase activity"/>
    <property type="evidence" value="ECO:0007669"/>
    <property type="project" value="UniProtKB-KW"/>
</dbReference>
<dbReference type="PANTHER" id="PTHR45947">
    <property type="entry name" value="SULFOQUINOVOSYL TRANSFERASE SQD2"/>
    <property type="match status" value="1"/>
</dbReference>
<dbReference type="InterPro" id="IPR001296">
    <property type="entry name" value="Glyco_trans_1"/>
</dbReference>
<dbReference type="SUPFAM" id="SSF53756">
    <property type="entry name" value="UDP-Glycosyltransferase/glycogen phosphorylase"/>
    <property type="match status" value="1"/>
</dbReference>
<dbReference type="InterPro" id="IPR028098">
    <property type="entry name" value="Glyco_trans_4-like_N"/>
</dbReference>
<evidence type="ECO:0000259" key="1">
    <source>
        <dbReference type="Pfam" id="PF00534"/>
    </source>
</evidence>
<evidence type="ECO:0000259" key="2">
    <source>
        <dbReference type="Pfam" id="PF13439"/>
    </source>
</evidence>
<keyword evidence="4" id="KW-1185">Reference proteome</keyword>
<dbReference type="PANTHER" id="PTHR45947:SF13">
    <property type="entry name" value="TRANSFERASE"/>
    <property type="match status" value="1"/>
</dbReference>
<proteinExistence type="predicted"/>
<reference evidence="3 4" key="1">
    <citation type="journal article" date="2019" name="Int. J. Syst. Evol. Microbiol.">
        <title>The Global Catalogue of Microorganisms (GCM) 10K type strain sequencing project: providing services to taxonomists for standard genome sequencing and annotation.</title>
        <authorList>
            <consortium name="The Broad Institute Genomics Platform"/>
            <consortium name="The Broad Institute Genome Sequencing Center for Infectious Disease"/>
            <person name="Wu L."/>
            <person name="Ma J."/>
        </authorList>
    </citation>
    <scope>NUCLEOTIDE SEQUENCE [LARGE SCALE GENOMIC DNA]</scope>
    <source>
        <strain evidence="3 4">CGMCC 1.12237</strain>
    </source>
</reference>
<feature type="domain" description="Glycosyltransferase subfamily 4-like N-terminal" evidence="2">
    <location>
        <begin position="16"/>
        <end position="200"/>
    </location>
</feature>
<feature type="domain" description="Glycosyl transferase family 1" evidence="1">
    <location>
        <begin position="207"/>
        <end position="361"/>
    </location>
</feature>
<sequence>MKVGFISAEYPPHGKGGAAKSSSLIVNSLRSQGNEVDVFSFCTPDTHSSSAYRCVKLPEVRFLPDVLNKNLAVGLSSIPFREYDVIHVYGPAHLPGVVLKSPTPVVGTVVNYNWVCTDARRFLRDGCPSYSFMTSVRYARSYYDSVVYQAGQPLVEAIGKQVAKRASALTVQTEGMKQNLIKCGYSPTDIRVVPNILDPQFEKGHIDEEYLLFVGRLAEEKGPLTLLKAYADLPQDLREEYPLRIYGKGPLEADVRRFVENENLSSVSLEYQEYENLPRTYQSAVLMVHPATWPEPFSRTWLEAMATGTPVVCSRNPSSESVLSDVAELYDPFDAGELRDTLERVLRSRQRRVEMSENGKESVNQYRPDKIAEKYVEVYGNVTSS</sequence>
<protein>
    <submittedName>
        <fullName evidence="3">Glycosyltransferase family 4 protein</fullName>
        <ecNumber evidence="3">2.4.-.-</ecNumber>
    </submittedName>
</protein>
<evidence type="ECO:0000313" key="3">
    <source>
        <dbReference type="EMBL" id="MFC5368575.1"/>
    </source>
</evidence>
<dbReference type="EMBL" id="JBHSKX010000002">
    <property type="protein sequence ID" value="MFC5368575.1"/>
    <property type="molecule type" value="Genomic_DNA"/>
</dbReference>
<dbReference type="AlphaFoldDB" id="A0ABD5RFC9"/>
<dbReference type="Pfam" id="PF00534">
    <property type="entry name" value="Glycos_transf_1"/>
    <property type="match status" value="1"/>
</dbReference>
<keyword evidence="3" id="KW-0328">Glycosyltransferase</keyword>
<accession>A0ABD5RFC9</accession>
<keyword evidence="3" id="KW-0808">Transferase</keyword>